<dbReference type="InterPro" id="IPR041698">
    <property type="entry name" value="Methyltransf_25"/>
</dbReference>
<keyword evidence="3" id="KW-1185">Reference proteome</keyword>
<accession>A0ABY7ENY4</accession>
<dbReference type="PANTHER" id="PTHR42912">
    <property type="entry name" value="METHYLTRANSFERASE"/>
    <property type="match status" value="1"/>
</dbReference>
<sequence length="206" mass="23510">MADLSKKEWEHYERPEQSHVFKQIATVMRKGISPEEVAEFYSKWAGDLEYEKELPADVYNAPIVTAEAAADGLTEVQRAEARVLDVAAGTGMSGDRLRAHGFRHVDALDPSEGMLAKARERELAGLGEGHIKCCALTEMIRLVKPGGVIVIVTRFQHLESVEEYRGRLEPLMDQFEKEGRWRRMERRVFPGFFLDKEGILWKYQVC</sequence>
<protein>
    <submittedName>
        <fullName evidence="2">MET27-like protein</fullName>
    </submittedName>
</protein>
<name>A0ABY7ENY4_MYAAR</name>
<dbReference type="SUPFAM" id="SSF53335">
    <property type="entry name" value="S-adenosyl-L-methionine-dependent methyltransferases"/>
    <property type="match status" value="1"/>
</dbReference>
<dbReference type="Pfam" id="PF13649">
    <property type="entry name" value="Methyltransf_25"/>
    <property type="match status" value="1"/>
</dbReference>
<gene>
    <name evidence="2" type="ORF">MAR_035607</name>
</gene>
<evidence type="ECO:0000259" key="1">
    <source>
        <dbReference type="Pfam" id="PF13649"/>
    </source>
</evidence>
<dbReference type="CDD" id="cd02440">
    <property type="entry name" value="AdoMet_MTases"/>
    <property type="match status" value="1"/>
</dbReference>
<dbReference type="Proteomes" id="UP001164746">
    <property type="component" value="Chromosome 7"/>
</dbReference>
<reference evidence="2" key="1">
    <citation type="submission" date="2022-11" db="EMBL/GenBank/DDBJ databases">
        <title>Centuries of genome instability and evolution in soft-shell clam transmissible cancer (bioRxiv).</title>
        <authorList>
            <person name="Hart S.F.M."/>
            <person name="Yonemitsu M.A."/>
            <person name="Giersch R.M."/>
            <person name="Beal B.F."/>
            <person name="Arriagada G."/>
            <person name="Davis B.W."/>
            <person name="Ostrander E.A."/>
            <person name="Goff S.P."/>
            <person name="Metzger M.J."/>
        </authorList>
    </citation>
    <scope>NUCLEOTIDE SEQUENCE</scope>
    <source>
        <strain evidence="2">MELC-2E11</strain>
        <tissue evidence="2">Siphon/mantle</tissue>
    </source>
</reference>
<evidence type="ECO:0000313" key="2">
    <source>
        <dbReference type="EMBL" id="WAR10531.1"/>
    </source>
</evidence>
<dbReference type="InterPro" id="IPR050508">
    <property type="entry name" value="Methyltransf_Superfamily"/>
</dbReference>
<dbReference type="EMBL" id="CP111018">
    <property type="protein sequence ID" value="WAR10531.1"/>
    <property type="molecule type" value="Genomic_DNA"/>
</dbReference>
<dbReference type="InterPro" id="IPR029063">
    <property type="entry name" value="SAM-dependent_MTases_sf"/>
</dbReference>
<organism evidence="2 3">
    <name type="scientific">Mya arenaria</name>
    <name type="common">Soft-shell clam</name>
    <dbReference type="NCBI Taxonomy" id="6604"/>
    <lineage>
        <taxon>Eukaryota</taxon>
        <taxon>Metazoa</taxon>
        <taxon>Spiralia</taxon>
        <taxon>Lophotrochozoa</taxon>
        <taxon>Mollusca</taxon>
        <taxon>Bivalvia</taxon>
        <taxon>Autobranchia</taxon>
        <taxon>Heteroconchia</taxon>
        <taxon>Euheterodonta</taxon>
        <taxon>Imparidentia</taxon>
        <taxon>Neoheterodontei</taxon>
        <taxon>Myida</taxon>
        <taxon>Myoidea</taxon>
        <taxon>Myidae</taxon>
        <taxon>Mya</taxon>
    </lineage>
</organism>
<evidence type="ECO:0000313" key="3">
    <source>
        <dbReference type="Proteomes" id="UP001164746"/>
    </source>
</evidence>
<dbReference type="Gene3D" id="3.40.50.150">
    <property type="entry name" value="Vaccinia Virus protein VP39"/>
    <property type="match status" value="1"/>
</dbReference>
<feature type="domain" description="Methyltransferase" evidence="1">
    <location>
        <begin position="83"/>
        <end position="159"/>
    </location>
</feature>
<proteinExistence type="predicted"/>